<evidence type="ECO:0000259" key="2">
    <source>
        <dbReference type="Pfam" id="PF00534"/>
    </source>
</evidence>
<gene>
    <name evidence="4" type="ORF">COS38_03010</name>
</gene>
<dbReference type="InterPro" id="IPR001296">
    <property type="entry name" value="Glyco_trans_1"/>
</dbReference>
<accession>A0A2M7CHP9</accession>
<dbReference type="AlphaFoldDB" id="A0A2M7CHP9"/>
<proteinExistence type="predicted"/>
<comment type="caution">
    <text evidence="4">The sequence shown here is derived from an EMBL/GenBank/DDBJ whole genome shotgun (WGS) entry which is preliminary data.</text>
</comment>
<evidence type="ECO:0008006" key="6">
    <source>
        <dbReference type="Google" id="ProtNLM"/>
    </source>
</evidence>
<feature type="domain" description="Glycosyltransferase subfamily 4-like N-terminal" evidence="3">
    <location>
        <begin position="33"/>
        <end position="174"/>
    </location>
</feature>
<dbReference type="Gene3D" id="3.40.50.2000">
    <property type="entry name" value="Glycogen Phosphorylase B"/>
    <property type="match status" value="2"/>
</dbReference>
<dbReference type="EMBL" id="PEUM01000086">
    <property type="protein sequence ID" value="PIV25174.1"/>
    <property type="molecule type" value="Genomic_DNA"/>
</dbReference>
<dbReference type="GO" id="GO:0016757">
    <property type="term" value="F:glycosyltransferase activity"/>
    <property type="evidence" value="ECO:0007669"/>
    <property type="project" value="InterPro"/>
</dbReference>
<dbReference type="Proteomes" id="UP000229966">
    <property type="component" value="Unassembled WGS sequence"/>
</dbReference>
<evidence type="ECO:0000313" key="5">
    <source>
        <dbReference type="Proteomes" id="UP000229966"/>
    </source>
</evidence>
<dbReference type="Pfam" id="PF00534">
    <property type="entry name" value="Glycos_transf_1"/>
    <property type="match status" value="1"/>
</dbReference>
<sequence length="382" mass="43824">MKIGINGFFLTRPYTGFGEYTIGYLTALSKINDKYQYIVYCPKKVDISLNKNFTIKVITPCNFLGASLAKLWWEQFQIMADARKEKCDFVHHFYPVYSLLFQNMRQIDSIHDTVPWTFPGYNYSFSTRFLRKFIAYSALKADLILTVSATSQEEIIKNFLISPQKVKMIYNGYDQALDKKIPLGEIEKALEKYHIHQPYIFYLGGFDLRKNIKNLVLAFAKISKNIPENLILAGGVFSPQRKIYEDYYQLPDIIKRNRLKDRVLMCGPIETDDLPALYQGASFFVSPTKAEGFNIPVLQAFASGVAVACANVSATKEISLGSALMFNPDKIEEIADSLYTLSRDKKTRGDYAQQALLRAREFSWDKSARELLKIYEEFGSLR</sequence>
<evidence type="ECO:0000259" key="3">
    <source>
        <dbReference type="Pfam" id="PF13439"/>
    </source>
</evidence>
<organism evidence="4 5">
    <name type="scientific">Candidatus Berkelbacteria bacterium CG03_land_8_20_14_0_80_40_36</name>
    <dbReference type="NCBI Taxonomy" id="1974509"/>
    <lineage>
        <taxon>Bacteria</taxon>
        <taxon>Candidatus Berkelbacteria</taxon>
    </lineage>
</organism>
<dbReference type="SUPFAM" id="SSF53756">
    <property type="entry name" value="UDP-Glycosyltransferase/glycogen phosphorylase"/>
    <property type="match status" value="1"/>
</dbReference>
<keyword evidence="1" id="KW-0808">Transferase</keyword>
<dbReference type="PANTHER" id="PTHR46401:SF2">
    <property type="entry name" value="GLYCOSYLTRANSFERASE WBBK-RELATED"/>
    <property type="match status" value="1"/>
</dbReference>
<name>A0A2M7CHP9_9BACT</name>
<protein>
    <recommendedName>
        <fullName evidence="6">Glycosyltransferase family 1 protein</fullName>
    </recommendedName>
</protein>
<dbReference type="PANTHER" id="PTHR46401">
    <property type="entry name" value="GLYCOSYLTRANSFERASE WBBK-RELATED"/>
    <property type="match status" value="1"/>
</dbReference>
<dbReference type="Pfam" id="PF13439">
    <property type="entry name" value="Glyco_transf_4"/>
    <property type="match status" value="1"/>
</dbReference>
<dbReference type="GO" id="GO:0009103">
    <property type="term" value="P:lipopolysaccharide biosynthetic process"/>
    <property type="evidence" value="ECO:0007669"/>
    <property type="project" value="TreeGrafter"/>
</dbReference>
<feature type="domain" description="Glycosyl transferase family 1" evidence="2">
    <location>
        <begin position="197"/>
        <end position="355"/>
    </location>
</feature>
<dbReference type="InterPro" id="IPR028098">
    <property type="entry name" value="Glyco_trans_4-like_N"/>
</dbReference>
<dbReference type="CDD" id="cd03809">
    <property type="entry name" value="GT4_MtfB-like"/>
    <property type="match status" value="1"/>
</dbReference>
<evidence type="ECO:0000313" key="4">
    <source>
        <dbReference type="EMBL" id="PIV25174.1"/>
    </source>
</evidence>
<reference evidence="5" key="1">
    <citation type="submission" date="2017-09" db="EMBL/GenBank/DDBJ databases">
        <title>Depth-based differentiation of microbial function through sediment-hosted aquifers and enrichment of novel symbionts in the deep terrestrial subsurface.</title>
        <authorList>
            <person name="Probst A.J."/>
            <person name="Ladd B."/>
            <person name="Jarett J.K."/>
            <person name="Geller-Mcgrath D.E."/>
            <person name="Sieber C.M.K."/>
            <person name="Emerson J.B."/>
            <person name="Anantharaman K."/>
            <person name="Thomas B.C."/>
            <person name="Malmstrom R."/>
            <person name="Stieglmeier M."/>
            <person name="Klingl A."/>
            <person name="Woyke T."/>
            <person name="Ryan C.M."/>
            <person name="Banfield J.F."/>
        </authorList>
    </citation>
    <scope>NUCLEOTIDE SEQUENCE [LARGE SCALE GENOMIC DNA]</scope>
</reference>
<evidence type="ECO:0000256" key="1">
    <source>
        <dbReference type="ARBA" id="ARBA00022679"/>
    </source>
</evidence>